<evidence type="ECO:0000256" key="2">
    <source>
        <dbReference type="ARBA" id="ARBA00022722"/>
    </source>
</evidence>
<evidence type="ECO:0000259" key="5">
    <source>
        <dbReference type="PROSITE" id="PS50164"/>
    </source>
</evidence>
<dbReference type="Pfam" id="PF01541">
    <property type="entry name" value="GIY-YIG"/>
    <property type="match status" value="1"/>
</dbReference>
<dbReference type="InterPro" id="IPR003647">
    <property type="entry name" value="Intron_nuc_1_rpt"/>
</dbReference>
<reference evidence="6" key="1">
    <citation type="journal article" date="2020" name="Nature">
        <title>Giant virus diversity and host interactions through global metagenomics.</title>
        <authorList>
            <person name="Schulz F."/>
            <person name="Roux S."/>
            <person name="Paez-Espino D."/>
            <person name="Jungbluth S."/>
            <person name="Walsh D.A."/>
            <person name="Denef V.J."/>
            <person name="McMahon K.D."/>
            <person name="Konstantinidis K.T."/>
            <person name="Eloe-Fadrosh E.A."/>
            <person name="Kyrpides N.C."/>
            <person name="Woyke T."/>
        </authorList>
    </citation>
    <scope>NUCLEOTIDE SEQUENCE</scope>
    <source>
        <strain evidence="6">GVMAG-S-1101165-79</strain>
    </source>
</reference>
<dbReference type="InterPro" id="IPR003611">
    <property type="entry name" value="NUMOD3"/>
</dbReference>
<dbReference type="SMART" id="SM00497">
    <property type="entry name" value="IENR1"/>
    <property type="match status" value="1"/>
</dbReference>
<dbReference type="SMART" id="SM00465">
    <property type="entry name" value="GIYc"/>
    <property type="match status" value="1"/>
</dbReference>
<dbReference type="AlphaFoldDB" id="A0A6C0ARL3"/>
<evidence type="ECO:0000256" key="1">
    <source>
        <dbReference type="ARBA" id="ARBA00010045"/>
    </source>
</evidence>
<evidence type="ECO:0000256" key="3">
    <source>
        <dbReference type="ARBA" id="ARBA00022759"/>
    </source>
</evidence>
<dbReference type="InterPro" id="IPR010896">
    <property type="entry name" value="NUMOD1"/>
</dbReference>
<protein>
    <recommendedName>
        <fullName evidence="5">GIY-YIG domain-containing protein</fullName>
    </recommendedName>
</protein>
<dbReference type="Pfam" id="PF07453">
    <property type="entry name" value="NUMOD1"/>
    <property type="match status" value="1"/>
</dbReference>
<dbReference type="CDD" id="cd10443">
    <property type="entry name" value="GIY-YIG_HE_Tlr8p_PBC-V_like"/>
    <property type="match status" value="1"/>
</dbReference>
<dbReference type="Pfam" id="PF07460">
    <property type="entry name" value="NUMOD3"/>
    <property type="match status" value="1"/>
</dbReference>
<sequence>MGYIYLITNKINNKKYIGQTIRSDINTRWKYHKLNNKKYIGQILYNAYQKYGIDNFDYKVICICFDEDTNKYEKEYIQKYNTIYPNGYNLLEGGDNKKHSEYTKQIISSKLKGSNHPNYGKKLQDNHVLNIKKSLIKEKSILNNEIIGRSQTEITKNKIKEKIIQYYKKHSKILIEQYDLNNNLINTYYSYSDAARQADINKTYLTRVLNNKTNVAKGFIWKKICINAHTEN</sequence>
<evidence type="ECO:0000313" key="6">
    <source>
        <dbReference type="EMBL" id="QHS82368.1"/>
    </source>
</evidence>
<keyword evidence="3" id="KW-0255">Endonuclease</keyword>
<dbReference type="Gene3D" id="3.40.1440.10">
    <property type="entry name" value="GIY-YIG endonuclease"/>
    <property type="match status" value="1"/>
</dbReference>
<dbReference type="InterPro" id="IPR006350">
    <property type="entry name" value="Intron_endoG1"/>
</dbReference>
<dbReference type="SUPFAM" id="SSF64496">
    <property type="entry name" value="DNA-binding domain of intron-encoded endonucleases"/>
    <property type="match status" value="1"/>
</dbReference>
<dbReference type="EMBL" id="MN740765">
    <property type="protein sequence ID" value="QHS82368.1"/>
    <property type="molecule type" value="Genomic_DNA"/>
</dbReference>
<feature type="domain" description="GIY-YIG" evidence="5">
    <location>
        <begin position="1"/>
        <end position="90"/>
    </location>
</feature>
<dbReference type="GO" id="GO:0016787">
    <property type="term" value="F:hydrolase activity"/>
    <property type="evidence" value="ECO:0007669"/>
    <property type="project" value="UniProtKB-KW"/>
</dbReference>
<keyword evidence="4" id="KW-0378">Hydrolase</keyword>
<comment type="similarity">
    <text evidence="1">To endonucleases of group I introns of fungi and phage.</text>
</comment>
<dbReference type="InterPro" id="IPR000305">
    <property type="entry name" value="GIY-YIG_endonuc"/>
</dbReference>
<dbReference type="InterPro" id="IPR036388">
    <property type="entry name" value="WH-like_DNA-bd_sf"/>
</dbReference>
<dbReference type="Gene3D" id="1.10.10.10">
    <property type="entry name" value="Winged helix-like DNA-binding domain superfamily/Winged helix DNA-binding domain"/>
    <property type="match status" value="1"/>
</dbReference>
<dbReference type="InterPro" id="IPR035901">
    <property type="entry name" value="GIY-YIG_endonuc_sf"/>
</dbReference>
<evidence type="ECO:0000256" key="4">
    <source>
        <dbReference type="ARBA" id="ARBA00022801"/>
    </source>
</evidence>
<dbReference type="NCBIfam" id="TIGR01453">
    <property type="entry name" value="grpIintron_endo"/>
    <property type="match status" value="1"/>
</dbReference>
<keyword evidence="2" id="KW-0540">Nuclease</keyword>
<dbReference type="GO" id="GO:0004519">
    <property type="term" value="F:endonuclease activity"/>
    <property type="evidence" value="ECO:0007669"/>
    <property type="project" value="UniProtKB-KW"/>
</dbReference>
<organism evidence="6">
    <name type="scientific">viral metagenome</name>
    <dbReference type="NCBI Taxonomy" id="1070528"/>
    <lineage>
        <taxon>unclassified sequences</taxon>
        <taxon>metagenomes</taxon>
        <taxon>organismal metagenomes</taxon>
    </lineage>
</organism>
<dbReference type="PROSITE" id="PS50164">
    <property type="entry name" value="GIY_YIG"/>
    <property type="match status" value="1"/>
</dbReference>
<name>A0A6C0ARL3_9ZZZZ</name>
<dbReference type="GO" id="GO:0003677">
    <property type="term" value="F:DNA binding"/>
    <property type="evidence" value="ECO:0007669"/>
    <property type="project" value="InterPro"/>
</dbReference>
<proteinExistence type="predicted"/>
<dbReference type="SUPFAM" id="SSF82771">
    <property type="entry name" value="GIY-YIG endonuclease"/>
    <property type="match status" value="1"/>
</dbReference>
<dbReference type="SMART" id="SM00496">
    <property type="entry name" value="IENR2"/>
    <property type="match status" value="2"/>
</dbReference>
<accession>A0A6C0ARL3</accession>